<name>A0A2D1U8V5_9SPHI</name>
<protein>
    <submittedName>
        <fullName evidence="1">Uncharacterized protein</fullName>
    </submittedName>
</protein>
<reference evidence="1 2" key="1">
    <citation type="submission" date="2017-10" db="EMBL/GenBank/DDBJ databases">
        <title>Whole genome of Pedobacter ginsengisoli T01R-27 isolated from tomato rhizosphere.</title>
        <authorList>
            <person name="Weon H.-Y."/>
            <person name="Lee S.A."/>
            <person name="Sang M.K."/>
            <person name="Song J."/>
        </authorList>
    </citation>
    <scope>NUCLEOTIDE SEQUENCE [LARGE SCALE GENOMIC DNA]</scope>
    <source>
        <strain evidence="1 2">T01R-27</strain>
    </source>
</reference>
<accession>A0A2D1U8V5</accession>
<keyword evidence="2" id="KW-1185">Reference proteome</keyword>
<gene>
    <name evidence="1" type="ORF">CPT03_16820</name>
</gene>
<sequence length="110" mass="12330">MSNHMDTVQVYIEQIGLDQSKIDEKYAGLITFLKESNPNVKILAAGSFWGNDSADEVTSKYSKFVFLKKLSIDQTYKATGLFDNYGVSEPPSDSGMKAIAEFIWNSLLFM</sequence>
<dbReference type="AlphaFoldDB" id="A0A2D1U8V5"/>
<proteinExistence type="predicted"/>
<dbReference type="Proteomes" id="UP000223749">
    <property type="component" value="Chromosome"/>
</dbReference>
<dbReference type="KEGG" id="pgs:CPT03_16820"/>
<organism evidence="1 2">
    <name type="scientific">Pedobacter ginsengisoli</name>
    <dbReference type="NCBI Taxonomy" id="363852"/>
    <lineage>
        <taxon>Bacteria</taxon>
        <taxon>Pseudomonadati</taxon>
        <taxon>Bacteroidota</taxon>
        <taxon>Sphingobacteriia</taxon>
        <taxon>Sphingobacteriales</taxon>
        <taxon>Sphingobacteriaceae</taxon>
        <taxon>Pedobacter</taxon>
    </lineage>
</organism>
<dbReference type="EMBL" id="CP024091">
    <property type="protein sequence ID" value="ATP58010.1"/>
    <property type="molecule type" value="Genomic_DNA"/>
</dbReference>
<evidence type="ECO:0000313" key="1">
    <source>
        <dbReference type="EMBL" id="ATP58010.1"/>
    </source>
</evidence>
<evidence type="ECO:0000313" key="2">
    <source>
        <dbReference type="Proteomes" id="UP000223749"/>
    </source>
</evidence>